<keyword evidence="3" id="KW-1185">Reference proteome</keyword>
<accession>A0AAD4LT34</accession>
<dbReference type="Pfam" id="PF10309">
    <property type="entry name" value="NCBP3"/>
    <property type="match status" value="1"/>
</dbReference>
<sequence length="357" mass="40613">MDILPENDGLASETPTLSYDEDIAYEDQVQPSLVDRIGRAKVYLLSETNITHGSKRKREEEGEGEEEEQVKIIEETEMSTDDGTRRNALLLQGKPIVHMPTKLIFEYVTHYEAKPLGLEWVDDTTCVILFASSVAATTALSLLQRTASETPDESGFVQAKSIPMAFWPPKERIDASLGKGEGLKGALFLRWAEVTDVKQRGARSRSEFYRKHGADGDARREDGQETKRRKQEELDDELDAFLREESPDDASSPPSKMRSDYIEERKSRGKSLLERTSQMRAYFTDEEDTSSWKKGLETRIASPRQIGRPWDKLSGARGPKEKGNWTEGGKVRSRHERPRKSQQELDDELDAFLNERE</sequence>
<feature type="compositionally biased region" description="Basic and acidic residues" evidence="1">
    <location>
        <begin position="257"/>
        <end position="266"/>
    </location>
</feature>
<evidence type="ECO:0000313" key="2">
    <source>
        <dbReference type="EMBL" id="KAH8999442.1"/>
    </source>
</evidence>
<protein>
    <recommendedName>
        <fullName evidence="4">Chromatin target of PRMT1 protein C-terminal domain-containing protein</fullName>
    </recommendedName>
</protein>
<dbReference type="AlphaFoldDB" id="A0AAD4LT34"/>
<dbReference type="Proteomes" id="UP001201163">
    <property type="component" value="Unassembled WGS sequence"/>
</dbReference>
<dbReference type="PANTHER" id="PTHR16291:SF0">
    <property type="entry name" value="NUCLEAR CAP-BINDING PROTEIN SUBUNIT 3"/>
    <property type="match status" value="1"/>
</dbReference>
<evidence type="ECO:0008006" key="4">
    <source>
        <dbReference type="Google" id="ProtNLM"/>
    </source>
</evidence>
<name>A0AAD4LT34_9AGAM</name>
<dbReference type="GO" id="GO:0005634">
    <property type="term" value="C:nucleus"/>
    <property type="evidence" value="ECO:0007669"/>
    <property type="project" value="TreeGrafter"/>
</dbReference>
<dbReference type="InterPro" id="IPR019416">
    <property type="entry name" value="NCBP3"/>
</dbReference>
<organism evidence="2 3">
    <name type="scientific">Lactarius akahatsu</name>
    <dbReference type="NCBI Taxonomy" id="416441"/>
    <lineage>
        <taxon>Eukaryota</taxon>
        <taxon>Fungi</taxon>
        <taxon>Dikarya</taxon>
        <taxon>Basidiomycota</taxon>
        <taxon>Agaricomycotina</taxon>
        <taxon>Agaricomycetes</taxon>
        <taxon>Russulales</taxon>
        <taxon>Russulaceae</taxon>
        <taxon>Lactarius</taxon>
    </lineage>
</organism>
<evidence type="ECO:0000256" key="1">
    <source>
        <dbReference type="SAM" id="MobiDB-lite"/>
    </source>
</evidence>
<reference evidence="2" key="1">
    <citation type="submission" date="2022-01" db="EMBL/GenBank/DDBJ databases">
        <title>Comparative genomics reveals a dynamic genome evolution in the ectomycorrhizal milk-cap (Lactarius) mushrooms.</title>
        <authorList>
            <consortium name="DOE Joint Genome Institute"/>
            <person name="Lebreton A."/>
            <person name="Tang N."/>
            <person name="Kuo A."/>
            <person name="LaButti K."/>
            <person name="Drula E."/>
            <person name="Barry K."/>
            <person name="Clum A."/>
            <person name="Lipzen A."/>
            <person name="Mousain D."/>
            <person name="Ng V."/>
            <person name="Wang R."/>
            <person name="Wang X."/>
            <person name="Dai Y."/>
            <person name="Henrissat B."/>
            <person name="Grigoriev I.V."/>
            <person name="Guerin-Laguette A."/>
            <person name="Yu F."/>
            <person name="Martin F.M."/>
        </authorList>
    </citation>
    <scope>NUCLEOTIDE SEQUENCE</scope>
    <source>
        <strain evidence="2">QP</strain>
    </source>
</reference>
<feature type="compositionally biased region" description="Basic and acidic residues" evidence="1">
    <location>
        <begin position="203"/>
        <end position="232"/>
    </location>
</feature>
<gene>
    <name evidence="2" type="ORF">EDB92DRAFT_1834149</name>
</gene>
<proteinExistence type="predicted"/>
<dbReference type="GO" id="GO:0000340">
    <property type="term" value="F:RNA 7-methylguanosine cap binding"/>
    <property type="evidence" value="ECO:0007669"/>
    <property type="project" value="InterPro"/>
</dbReference>
<evidence type="ECO:0000313" key="3">
    <source>
        <dbReference type="Proteomes" id="UP001201163"/>
    </source>
</evidence>
<comment type="caution">
    <text evidence="2">The sequence shown here is derived from an EMBL/GenBank/DDBJ whole genome shotgun (WGS) entry which is preliminary data.</text>
</comment>
<feature type="region of interest" description="Disordered" evidence="1">
    <location>
        <begin position="203"/>
        <end position="357"/>
    </location>
</feature>
<dbReference type="GO" id="GO:0003729">
    <property type="term" value="F:mRNA binding"/>
    <property type="evidence" value="ECO:0007669"/>
    <property type="project" value="InterPro"/>
</dbReference>
<dbReference type="PANTHER" id="PTHR16291">
    <property type="entry name" value="NUCLEAR CAP-BINDING PROTEIN SUBUNIT 3"/>
    <property type="match status" value="1"/>
</dbReference>
<dbReference type="EMBL" id="JAKELL010000004">
    <property type="protein sequence ID" value="KAH8999442.1"/>
    <property type="molecule type" value="Genomic_DNA"/>
</dbReference>
<feature type="compositionally biased region" description="Basic residues" evidence="1">
    <location>
        <begin position="331"/>
        <end position="340"/>
    </location>
</feature>